<dbReference type="SUPFAM" id="SSF52833">
    <property type="entry name" value="Thioredoxin-like"/>
    <property type="match status" value="1"/>
</dbReference>
<dbReference type="InterPro" id="IPR001853">
    <property type="entry name" value="DSBA-like_thioredoxin_dom"/>
</dbReference>
<dbReference type="CDD" id="cd03024">
    <property type="entry name" value="DsbA_FrnE"/>
    <property type="match status" value="1"/>
</dbReference>
<dbReference type="Gene3D" id="3.40.30.10">
    <property type="entry name" value="Glutaredoxin"/>
    <property type="match status" value="1"/>
</dbReference>
<dbReference type="AlphaFoldDB" id="A0A481XSU1"/>
<dbReference type="InterPro" id="IPR036249">
    <property type="entry name" value="Thioredoxin-like_sf"/>
</dbReference>
<name>A0A481XSU1_9ACTN</name>
<organism evidence="2">
    <name type="scientific">Streptomyces hiroshimensis</name>
    <dbReference type="NCBI Taxonomy" id="66424"/>
    <lineage>
        <taxon>Bacteria</taxon>
        <taxon>Bacillati</taxon>
        <taxon>Actinomycetota</taxon>
        <taxon>Actinomycetes</taxon>
        <taxon>Kitasatosporales</taxon>
        <taxon>Streptomycetaceae</taxon>
        <taxon>Streptomyces</taxon>
    </lineage>
</organism>
<accession>A0A481XSU1</accession>
<dbReference type="PANTHER" id="PTHR13887:SF41">
    <property type="entry name" value="THIOREDOXIN SUPERFAMILY PROTEIN"/>
    <property type="match status" value="1"/>
</dbReference>
<feature type="domain" description="DSBA-like thioredoxin" evidence="1">
    <location>
        <begin position="3"/>
        <end position="202"/>
    </location>
</feature>
<evidence type="ECO:0000313" key="2">
    <source>
        <dbReference type="EMBL" id="QBK46643.1"/>
    </source>
</evidence>
<proteinExistence type="predicted"/>
<evidence type="ECO:0000259" key="1">
    <source>
        <dbReference type="Pfam" id="PF01323"/>
    </source>
</evidence>
<dbReference type="GO" id="GO:0016491">
    <property type="term" value="F:oxidoreductase activity"/>
    <property type="evidence" value="ECO:0007669"/>
    <property type="project" value="InterPro"/>
</dbReference>
<dbReference type="EMBL" id="MH743143">
    <property type="protein sequence ID" value="QBK46643.1"/>
    <property type="molecule type" value="Genomic_DNA"/>
</dbReference>
<protein>
    <submittedName>
        <fullName evidence="2">HrsQ</fullName>
    </submittedName>
</protein>
<dbReference type="Pfam" id="PF01323">
    <property type="entry name" value="DSBA"/>
    <property type="match status" value="1"/>
</dbReference>
<dbReference type="PANTHER" id="PTHR13887">
    <property type="entry name" value="GLUTATHIONE S-TRANSFERASE KAPPA"/>
    <property type="match status" value="1"/>
</dbReference>
<reference evidence="2" key="1">
    <citation type="journal article" date="2019" name="ACS Chem. Biol.">
        <title>Bioactivity-HiTES Unveils Cryptic Antibiotics Encoded in Actinomycete Bacteria.</title>
        <authorList>
            <person name="Moon K."/>
            <person name="Xu F."/>
            <person name="Zhang C."/>
            <person name="Seyedsayamdost M.R."/>
        </authorList>
    </citation>
    <scope>NUCLEOTIDE SEQUENCE</scope>
    <source>
        <strain evidence="2">A18</strain>
    </source>
</reference>
<sequence length="217" mass="24061">MKIEIYSDVLCPWCYIGKRRIAAALDGFAHRDELEIVWRSFELAPGEGSEPGPTAAEAMAEWTAPDVLPGRIELIKSQGRQEGLELNLHKSRPVGTFDAHRLTHFAAERGLLEPVMERLFHAYHTEALNVADREVLVRLAGEAGLDEAEVREVLESDRYADAVVADGNRARQFNVTGVPSVVIDGRMPVSGVQAPEKLLTFIERAWERAHKEPAASV</sequence>
<gene>
    <name evidence="2" type="primary">hrsQ</name>
</gene>